<sequence>MNDLAFDVTQRIAVPLLRVPMHDATDLTAGGHLAQIALADQVYTLRITRAGKLILTK</sequence>
<accession>A0A1H6K8C2</accession>
<dbReference type="RefSeq" id="WP_090845701.1">
    <property type="nucleotide sequence ID" value="NZ_FNXG01000001.1"/>
</dbReference>
<evidence type="ECO:0000313" key="1">
    <source>
        <dbReference type="EMBL" id="SEH71509.1"/>
    </source>
</evidence>
<dbReference type="AlphaFoldDB" id="A0A1H6K8C2"/>
<dbReference type="STRING" id="65735.SAMN04488075_0943"/>
<keyword evidence="2" id="KW-1185">Reference proteome</keyword>
<name>A0A1H6K8C2_9RHOB</name>
<dbReference type="EMBL" id="FNXG01000001">
    <property type="protein sequence ID" value="SEH71509.1"/>
    <property type="molecule type" value="Genomic_DNA"/>
</dbReference>
<gene>
    <name evidence="1" type="ORF">SAMN04488075_0943</name>
</gene>
<dbReference type="InterPro" id="IPR019600">
    <property type="entry name" value="Hemin_uptake_protein_HemP"/>
</dbReference>
<organism evidence="1 2">
    <name type="scientific">Paracoccus alkenifer</name>
    <dbReference type="NCBI Taxonomy" id="65735"/>
    <lineage>
        <taxon>Bacteria</taxon>
        <taxon>Pseudomonadati</taxon>
        <taxon>Pseudomonadota</taxon>
        <taxon>Alphaproteobacteria</taxon>
        <taxon>Rhodobacterales</taxon>
        <taxon>Paracoccaceae</taxon>
        <taxon>Paracoccus</taxon>
    </lineage>
</organism>
<dbReference type="Gene3D" id="2.10.70.10">
    <property type="entry name" value="Complement Module, domain 1"/>
    <property type="match status" value="1"/>
</dbReference>
<evidence type="ECO:0000313" key="2">
    <source>
        <dbReference type="Proteomes" id="UP000199125"/>
    </source>
</evidence>
<proteinExistence type="predicted"/>
<reference evidence="2" key="1">
    <citation type="submission" date="2016-10" db="EMBL/GenBank/DDBJ databases">
        <authorList>
            <person name="Varghese N."/>
            <person name="Submissions S."/>
        </authorList>
    </citation>
    <scope>NUCLEOTIDE SEQUENCE [LARGE SCALE GENOMIC DNA]</scope>
    <source>
        <strain evidence="2">DSM 11593</strain>
    </source>
</reference>
<dbReference type="OrthoDB" id="7691333at2"/>
<dbReference type="Proteomes" id="UP000199125">
    <property type="component" value="Unassembled WGS sequence"/>
</dbReference>
<protein>
    <submittedName>
        <fullName evidence="1">Hemin uptake protein hemP</fullName>
    </submittedName>
</protein>
<dbReference type="Pfam" id="PF10636">
    <property type="entry name" value="hemP"/>
    <property type="match status" value="1"/>
</dbReference>